<keyword evidence="2" id="KW-0479">Metal-binding</keyword>
<dbReference type="EnsemblMetazoa" id="XM_050659189.1">
    <property type="protein sequence ID" value="XP_050515146.1"/>
    <property type="gene ID" value="LOC126890324"/>
</dbReference>
<dbReference type="InterPro" id="IPR027805">
    <property type="entry name" value="Transposase_HTH_dom"/>
</dbReference>
<feature type="domain" description="DDE Tnp4" evidence="3">
    <location>
        <begin position="298"/>
        <end position="379"/>
    </location>
</feature>
<feature type="domain" description="Transposase Helix-turn-helix" evidence="4">
    <location>
        <begin position="224"/>
        <end position="265"/>
    </location>
</feature>
<dbReference type="InterPro" id="IPR027806">
    <property type="entry name" value="HARBI1_dom"/>
</dbReference>
<keyword evidence="6" id="KW-1185">Reference proteome</keyword>
<name>A0ABM5KY75_DIAVI</name>
<evidence type="ECO:0000256" key="1">
    <source>
        <dbReference type="ARBA" id="ARBA00001968"/>
    </source>
</evidence>
<dbReference type="Proteomes" id="UP001652700">
    <property type="component" value="Unplaced"/>
</dbReference>
<dbReference type="GeneID" id="126890324"/>
<sequence>MGGPKIIKSGVVPHIFDCQPDRKRAFSQPVREAALKKVKRQLPEDAASTSKSVLENNDYKKQCDPSFTDLVQSGPELNQSALPQKLNNASTQTHIKIRSKVIQCKFQRSVTVGLSPLKIHNKDTGTSPIREMQIFEDTKSESASSVFEEYSEYSGSDDCWYNESDSLSCDEDTKEEEAKQFKSLSLKCTVMRLQYRPGLYMGLPEYAFYTFQLMEKYCKTQTMHLFLTLKKIRTGQTFMSLGDDFGISESNASRIFAKSVPLLSKYLRSYIFNPQVSSVKLNLPLTFRARYSKVFCIIDCLEIEIEKPSDSVKQSLTWSEYKKCNTLKYLIAGIPDEFSNFISYAFGGRTSDAVILEHSGFLNVLPPKVAVMADRGFKHI</sequence>
<evidence type="ECO:0008006" key="7">
    <source>
        <dbReference type="Google" id="ProtNLM"/>
    </source>
</evidence>
<organism evidence="5 6">
    <name type="scientific">Diabrotica virgifera virgifera</name>
    <name type="common">western corn rootworm</name>
    <dbReference type="NCBI Taxonomy" id="50390"/>
    <lineage>
        <taxon>Eukaryota</taxon>
        <taxon>Metazoa</taxon>
        <taxon>Ecdysozoa</taxon>
        <taxon>Arthropoda</taxon>
        <taxon>Hexapoda</taxon>
        <taxon>Insecta</taxon>
        <taxon>Pterygota</taxon>
        <taxon>Neoptera</taxon>
        <taxon>Endopterygota</taxon>
        <taxon>Coleoptera</taxon>
        <taxon>Polyphaga</taxon>
        <taxon>Cucujiformia</taxon>
        <taxon>Chrysomeloidea</taxon>
        <taxon>Chrysomelidae</taxon>
        <taxon>Galerucinae</taxon>
        <taxon>Diabroticina</taxon>
        <taxon>Diabroticites</taxon>
        <taxon>Diabrotica</taxon>
    </lineage>
</organism>
<comment type="cofactor">
    <cofactor evidence="1">
        <name>a divalent metal cation</name>
        <dbReference type="ChEBI" id="CHEBI:60240"/>
    </cofactor>
</comment>
<evidence type="ECO:0000256" key="2">
    <source>
        <dbReference type="ARBA" id="ARBA00022723"/>
    </source>
</evidence>
<dbReference type="Pfam" id="PF13613">
    <property type="entry name" value="HTH_Tnp_4"/>
    <property type="match status" value="1"/>
</dbReference>
<protein>
    <recommendedName>
        <fullName evidence="7">DDE Tnp4 domain-containing protein</fullName>
    </recommendedName>
</protein>
<evidence type="ECO:0000313" key="6">
    <source>
        <dbReference type="Proteomes" id="UP001652700"/>
    </source>
</evidence>
<dbReference type="RefSeq" id="XP_050515146.1">
    <property type="nucleotide sequence ID" value="XM_050659189.1"/>
</dbReference>
<dbReference type="PANTHER" id="PTHR23080">
    <property type="entry name" value="THAP DOMAIN PROTEIN"/>
    <property type="match status" value="1"/>
</dbReference>
<evidence type="ECO:0000259" key="4">
    <source>
        <dbReference type="Pfam" id="PF13613"/>
    </source>
</evidence>
<dbReference type="PANTHER" id="PTHR23080:SF144">
    <property type="entry name" value="SPINDLE AND KINETOCHORE ASSOCIATED COMPLEX SUBUNIT 3"/>
    <property type="match status" value="1"/>
</dbReference>
<proteinExistence type="predicted"/>
<dbReference type="Pfam" id="PF13359">
    <property type="entry name" value="DDE_Tnp_4"/>
    <property type="match status" value="1"/>
</dbReference>
<evidence type="ECO:0000259" key="3">
    <source>
        <dbReference type="Pfam" id="PF13359"/>
    </source>
</evidence>
<reference evidence="5" key="1">
    <citation type="submission" date="2025-05" db="UniProtKB">
        <authorList>
            <consortium name="EnsemblMetazoa"/>
        </authorList>
    </citation>
    <scope>IDENTIFICATION</scope>
</reference>
<evidence type="ECO:0000313" key="5">
    <source>
        <dbReference type="EnsemblMetazoa" id="XP_050515146.1"/>
    </source>
</evidence>
<accession>A0ABM5KY75</accession>